<protein>
    <submittedName>
        <fullName evidence="1">Uncharacterized protein</fullName>
    </submittedName>
</protein>
<comment type="caution">
    <text evidence="1">The sequence shown here is derived from an EMBL/GenBank/DDBJ whole genome shotgun (WGS) entry which is preliminary data.</text>
</comment>
<evidence type="ECO:0000313" key="1">
    <source>
        <dbReference type="EMBL" id="KAI4383119.1"/>
    </source>
</evidence>
<reference evidence="2" key="1">
    <citation type="journal article" date="2023" name="Front. Plant Sci.">
        <title>Chromosomal-level genome assembly of Melastoma candidum provides insights into trichome evolution.</title>
        <authorList>
            <person name="Zhong Y."/>
            <person name="Wu W."/>
            <person name="Sun C."/>
            <person name="Zou P."/>
            <person name="Liu Y."/>
            <person name="Dai S."/>
            <person name="Zhou R."/>
        </authorList>
    </citation>
    <scope>NUCLEOTIDE SEQUENCE [LARGE SCALE GENOMIC DNA]</scope>
</reference>
<gene>
    <name evidence="1" type="ORF">MLD38_008995</name>
</gene>
<keyword evidence="2" id="KW-1185">Reference proteome</keyword>
<organism evidence="1 2">
    <name type="scientific">Melastoma candidum</name>
    <dbReference type="NCBI Taxonomy" id="119954"/>
    <lineage>
        <taxon>Eukaryota</taxon>
        <taxon>Viridiplantae</taxon>
        <taxon>Streptophyta</taxon>
        <taxon>Embryophyta</taxon>
        <taxon>Tracheophyta</taxon>
        <taxon>Spermatophyta</taxon>
        <taxon>Magnoliopsida</taxon>
        <taxon>eudicotyledons</taxon>
        <taxon>Gunneridae</taxon>
        <taxon>Pentapetalae</taxon>
        <taxon>rosids</taxon>
        <taxon>malvids</taxon>
        <taxon>Myrtales</taxon>
        <taxon>Melastomataceae</taxon>
        <taxon>Melastomatoideae</taxon>
        <taxon>Melastomateae</taxon>
        <taxon>Melastoma</taxon>
    </lineage>
</organism>
<name>A0ACB9RZU3_9MYRT</name>
<evidence type="ECO:0000313" key="2">
    <source>
        <dbReference type="Proteomes" id="UP001057402"/>
    </source>
</evidence>
<dbReference type="EMBL" id="CM042882">
    <property type="protein sequence ID" value="KAI4383119.1"/>
    <property type="molecule type" value="Genomic_DNA"/>
</dbReference>
<accession>A0ACB9RZU3</accession>
<dbReference type="Proteomes" id="UP001057402">
    <property type="component" value="Chromosome 3"/>
</dbReference>
<sequence>MMGAGVGNAEQQTVDTSTMSSAASTGSKSDGSEGEEEVVSLASTVERIMKNLRNEISQLRRSLEESRSDNERLQSLTSKQAQEIAENALYIKELEERERLLAENVEELLSEIKETEAEVGRWREACELEVEAGKNEIEERDKVLKDDLVSAAMVAQEAAERSLELATVEHRS</sequence>
<proteinExistence type="predicted"/>